<dbReference type="FunFam" id="3.40.50.620:FF:000145">
    <property type="entry name" value="ATP-binding domain containing protein"/>
    <property type="match status" value="1"/>
</dbReference>
<dbReference type="Gene3D" id="3.40.50.620">
    <property type="entry name" value="HUPs"/>
    <property type="match status" value="1"/>
</dbReference>
<proteinExistence type="predicted"/>
<dbReference type="FunCoup" id="F0XD93">
    <property type="interactions" value="87"/>
</dbReference>
<dbReference type="InParanoid" id="F0XD93"/>
<dbReference type="CDD" id="cd01994">
    <property type="entry name" value="AANH_PF0828-like"/>
    <property type="match status" value="1"/>
</dbReference>
<dbReference type="InterPro" id="IPR035959">
    <property type="entry name" value="RutC-like_sf"/>
</dbReference>
<comment type="catalytic activity">
    <reaction evidence="5">
        <text>diphthine-[translation elongation factor 2] + NH4(+) + ATP = diphthamide-[translation elongation factor 2] + AMP + diphosphate + H(+)</text>
        <dbReference type="Rhea" id="RHEA:19753"/>
        <dbReference type="Rhea" id="RHEA-COMP:10172"/>
        <dbReference type="Rhea" id="RHEA-COMP:10174"/>
        <dbReference type="ChEBI" id="CHEBI:15378"/>
        <dbReference type="ChEBI" id="CHEBI:16692"/>
        <dbReference type="ChEBI" id="CHEBI:28938"/>
        <dbReference type="ChEBI" id="CHEBI:30616"/>
        <dbReference type="ChEBI" id="CHEBI:33019"/>
        <dbReference type="ChEBI" id="CHEBI:82696"/>
        <dbReference type="ChEBI" id="CHEBI:456215"/>
        <dbReference type="EC" id="6.3.1.14"/>
    </reaction>
</comment>
<dbReference type="PANTHER" id="PTHR12196:SF2">
    <property type="entry name" value="DIPHTHINE--AMMONIA LIGASE"/>
    <property type="match status" value="1"/>
</dbReference>
<name>F0XD93_GROCL</name>
<evidence type="ECO:0000256" key="2">
    <source>
        <dbReference type="ARBA" id="ARBA00018426"/>
    </source>
</evidence>
<dbReference type="Proteomes" id="UP000007796">
    <property type="component" value="Unassembled WGS sequence"/>
</dbReference>
<dbReference type="SUPFAM" id="SSF52402">
    <property type="entry name" value="Adenine nucleotide alpha hydrolases-like"/>
    <property type="match status" value="1"/>
</dbReference>
<feature type="domain" description="Diphthamide synthase" evidence="6">
    <location>
        <begin position="101"/>
        <end position="257"/>
    </location>
</feature>
<evidence type="ECO:0000313" key="7">
    <source>
        <dbReference type="EMBL" id="EFX03671.1"/>
    </source>
</evidence>
<gene>
    <name evidence="7" type="ORF">CMQ_599</name>
</gene>
<dbReference type="AlphaFoldDB" id="F0XD93"/>
<dbReference type="Pfam" id="PF01902">
    <property type="entry name" value="Diphthami_syn_2"/>
    <property type="match status" value="1"/>
</dbReference>
<dbReference type="HOGENOM" id="CLU_010289_2_0_1"/>
<dbReference type="GeneID" id="25979372"/>
<dbReference type="InterPro" id="IPR014729">
    <property type="entry name" value="Rossmann-like_a/b/a_fold"/>
</dbReference>
<dbReference type="Gene3D" id="3.90.1490.10">
    <property type="entry name" value="putative n-type atp pyrophosphatase, domain 2"/>
    <property type="match status" value="1"/>
</dbReference>
<protein>
    <recommendedName>
        <fullName evidence="2">Diphthine--ammonia ligase</fullName>
        <ecNumber evidence="1">6.3.1.14</ecNumber>
    </recommendedName>
    <alternativeName>
        <fullName evidence="3">Diphthamide synthase</fullName>
    </alternativeName>
    <alternativeName>
        <fullName evidence="4">Diphthamide synthetase</fullName>
    </alternativeName>
</protein>
<keyword evidence="7" id="KW-0067">ATP-binding</keyword>
<evidence type="ECO:0000256" key="5">
    <source>
        <dbReference type="ARBA" id="ARBA00048108"/>
    </source>
</evidence>
<evidence type="ECO:0000256" key="4">
    <source>
        <dbReference type="ARBA" id="ARBA00031552"/>
    </source>
</evidence>
<dbReference type="PANTHER" id="PTHR12196">
    <property type="entry name" value="DOMAIN OF UNKNOWN FUNCTION 71 DUF71 -CONTAINING PROTEIN"/>
    <property type="match status" value="1"/>
</dbReference>
<sequence length="809" mass="85821">MGLQVIGLVSGGKDSFYSLLHCLVQGHQVVALANLYPGDERGEGEEGEEGDLNSFMYQTVGHEVVPLYGEVTGLPLYRQAIEGQAVQQGREYAADETTTGTTGTMGDETESMTRLLRRVMAAHPSAEAVCAGAILSTYQRTRVESVAGRLGLVSLAYLWQLPRQLSSSSRSTYLGDLGLAGLDARIVKVASGGLDEQMLWADVASASGQTRLQRALQRFGRLNGENCADDSVAMLLGEGGEYETLVLDGPRALFRVGAVAVAEENCRVVREGGGSAWLQVGKAVVKGKGREDEDEKKDKQTAQVRVPGILDPRFESVLADMKSLTAAETVSSTSIPISTFPTLSLPISTWSVLPEQCDCLIGEAAQSVVDQVRVRLQQLWPTTESPPEPTHCIIRTLVVLRRMADFAAVNAVYGRLFGSAQPNPPARVAISCGDLLPDGLDVAVHLTVLLPPLAALTSTPTLSSDRQGLHVQSRSYWAPANIGPYSQAVSVRVDVDVDGDVDQADGPRLVCIAGQIPLVPASMDLPDAAVETGALVGEQLLPLVVSGPGLASSSVRAPSPPASFAFQATLALQHLWRVGTAVDVRWWAGAVAYVPRQSGLAAGGLSRQAIDVAKAWRAAHAWRPELADSSDDDNDDGPDLWDRHFDARHYQLAGDDSNNSSTALQLPDWTAVAPASASSSTVPPVFLAEVEELPRGAAVEWHALAGFSHVTAGSIEQHTTRHGPGSGFVQYETAVKDSRLKQTVRMWPRGADAGTLAEAALLDGTAAELVYVDPASCSLSAITWTSVPVVPCISLWNGDGERLAAVVVG</sequence>
<organism evidence="8">
    <name type="scientific">Grosmannia clavigera (strain kw1407 / UAMH 11150)</name>
    <name type="common">Blue stain fungus</name>
    <name type="synonym">Graphiocladiella clavigera</name>
    <dbReference type="NCBI Taxonomy" id="655863"/>
    <lineage>
        <taxon>Eukaryota</taxon>
        <taxon>Fungi</taxon>
        <taxon>Dikarya</taxon>
        <taxon>Ascomycota</taxon>
        <taxon>Pezizomycotina</taxon>
        <taxon>Sordariomycetes</taxon>
        <taxon>Sordariomycetidae</taxon>
        <taxon>Ophiostomatales</taxon>
        <taxon>Ophiostomataceae</taxon>
        <taxon>Leptographium</taxon>
    </lineage>
</organism>
<dbReference type="eggNOG" id="KOG2316">
    <property type="taxonomic scope" value="Eukaryota"/>
</dbReference>
<dbReference type="RefSeq" id="XP_014173153.1">
    <property type="nucleotide sequence ID" value="XM_014317678.1"/>
</dbReference>
<dbReference type="EMBL" id="GL629765">
    <property type="protein sequence ID" value="EFX03671.1"/>
    <property type="molecule type" value="Genomic_DNA"/>
</dbReference>
<dbReference type="InterPro" id="IPR030662">
    <property type="entry name" value="DPH6/MJ0570"/>
</dbReference>
<dbReference type="STRING" id="655863.F0XD93"/>
<dbReference type="GO" id="GO:0017178">
    <property type="term" value="F:diphthine-ammonia ligase activity"/>
    <property type="evidence" value="ECO:0007669"/>
    <property type="project" value="UniProtKB-EC"/>
</dbReference>
<dbReference type="OrthoDB" id="686384at2759"/>
<dbReference type="Gene3D" id="3.30.1330.40">
    <property type="entry name" value="RutC-like"/>
    <property type="match status" value="2"/>
</dbReference>
<evidence type="ECO:0000259" key="6">
    <source>
        <dbReference type="Pfam" id="PF01902"/>
    </source>
</evidence>
<dbReference type="GO" id="GO:0005524">
    <property type="term" value="F:ATP binding"/>
    <property type="evidence" value="ECO:0007669"/>
    <property type="project" value="UniProtKB-KW"/>
</dbReference>
<dbReference type="SUPFAM" id="SSF55298">
    <property type="entry name" value="YjgF-like"/>
    <property type="match status" value="2"/>
</dbReference>
<dbReference type="eggNOG" id="KOG2317">
    <property type="taxonomic scope" value="Eukaryota"/>
</dbReference>
<dbReference type="EC" id="6.3.1.14" evidence="1"/>
<keyword evidence="7" id="KW-0547">Nucleotide-binding</keyword>
<dbReference type="NCBIfam" id="TIGR00290">
    <property type="entry name" value="MJ0570_dom"/>
    <property type="match status" value="1"/>
</dbReference>
<dbReference type="GO" id="GO:0017183">
    <property type="term" value="P:protein histidyl modification to diphthamide"/>
    <property type="evidence" value="ECO:0007669"/>
    <property type="project" value="TreeGrafter"/>
</dbReference>
<keyword evidence="8" id="KW-1185">Reference proteome</keyword>
<evidence type="ECO:0000313" key="8">
    <source>
        <dbReference type="Proteomes" id="UP000007796"/>
    </source>
</evidence>
<reference evidence="7 8" key="1">
    <citation type="journal article" date="2011" name="Proc. Natl. Acad. Sci. U.S.A.">
        <title>Genome and transcriptome analyses of the mountain pine beetle-fungal symbiont Grosmannia clavigera, a lodgepole pine pathogen.</title>
        <authorList>
            <person name="DiGuistini S."/>
            <person name="Wang Y."/>
            <person name="Liao N.Y."/>
            <person name="Taylor G."/>
            <person name="Tanguay P."/>
            <person name="Feau N."/>
            <person name="Henrissat B."/>
            <person name="Chan S.K."/>
            <person name="Hesse-Orce U."/>
            <person name="Alamouti S.M."/>
            <person name="Tsui C.K.M."/>
            <person name="Docking R.T."/>
            <person name="Levasseur A."/>
            <person name="Haridas S."/>
            <person name="Robertson G."/>
            <person name="Birol I."/>
            <person name="Holt R.A."/>
            <person name="Marra M.A."/>
            <person name="Hamelin R.C."/>
            <person name="Hirst M."/>
            <person name="Jones S.J.M."/>
            <person name="Bohlmann J."/>
            <person name="Breuil C."/>
        </authorList>
    </citation>
    <scope>NUCLEOTIDE SEQUENCE [LARGE SCALE GENOMIC DNA]</scope>
    <source>
        <strain evidence="8">kw1407 / UAMH 11150</strain>
    </source>
</reference>
<dbReference type="InterPro" id="IPR002761">
    <property type="entry name" value="Diphthami_syn_dom"/>
</dbReference>
<evidence type="ECO:0000256" key="3">
    <source>
        <dbReference type="ARBA" id="ARBA00029814"/>
    </source>
</evidence>
<accession>F0XD93</accession>
<evidence type="ECO:0000256" key="1">
    <source>
        <dbReference type="ARBA" id="ARBA00012089"/>
    </source>
</evidence>